<proteinExistence type="predicted"/>
<evidence type="ECO:0000313" key="3">
    <source>
        <dbReference type="Proteomes" id="UP001266305"/>
    </source>
</evidence>
<evidence type="ECO:0000313" key="2">
    <source>
        <dbReference type="EMBL" id="KAK2112441.1"/>
    </source>
</evidence>
<protein>
    <submittedName>
        <fullName evidence="2">Uncharacterized protein</fullName>
    </submittedName>
</protein>
<accession>A0ABQ9VSS4</accession>
<gene>
    <name evidence="2" type="ORF">P7K49_012188</name>
</gene>
<keyword evidence="3" id="KW-1185">Reference proteome</keyword>
<name>A0ABQ9VSS4_SAGOE</name>
<sequence>MRKEPVYMKPLSFRNYPVFTANDSVNLLFPRVAPHARVTLKEAGNLPGIFQERPRLGGSCTKPAGLVGSAPGAASLCVGRAEGAGQREGQRPCQESAMLPAPPRRVLHLRSSPSGVLRPLPRSWPG</sequence>
<reference evidence="2 3" key="1">
    <citation type="submission" date="2023-05" db="EMBL/GenBank/DDBJ databases">
        <title>B98-5 Cell Line De Novo Hybrid Assembly: An Optical Mapping Approach.</title>
        <authorList>
            <person name="Kananen K."/>
            <person name="Auerbach J.A."/>
            <person name="Kautto E."/>
            <person name="Blachly J.S."/>
        </authorList>
    </citation>
    <scope>NUCLEOTIDE SEQUENCE [LARGE SCALE GENOMIC DNA]</scope>
    <source>
        <strain evidence="2">B95-8</strain>
        <tissue evidence="2">Cell line</tissue>
    </source>
</reference>
<dbReference type="EMBL" id="JASSZA010000005">
    <property type="protein sequence ID" value="KAK2112441.1"/>
    <property type="molecule type" value="Genomic_DNA"/>
</dbReference>
<organism evidence="2 3">
    <name type="scientific">Saguinus oedipus</name>
    <name type="common">Cotton-top tamarin</name>
    <name type="synonym">Oedipomidas oedipus</name>
    <dbReference type="NCBI Taxonomy" id="9490"/>
    <lineage>
        <taxon>Eukaryota</taxon>
        <taxon>Metazoa</taxon>
        <taxon>Chordata</taxon>
        <taxon>Craniata</taxon>
        <taxon>Vertebrata</taxon>
        <taxon>Euteleostomi</taxon>
        <taxon>Mammalia</taxon>
        <taxon>Eutheria</taxon>
        <taxon>Euarchontoglires</taxon>
        <taxon>Primates</taxon>
        <taxon>Haplorrhini</taxon>
        <taxon>Platyrrhini</taxon>
        <taxon>Cebidae</taxon>
        <taxon>Callitrichinae</taxon>
        <taxon>Saguinus</taxon>
    </lineage>
</organism>
<comment type="caution">
    <text evidence="2">The sequence shown here is derived from an EMBL/GenBank/DDBJ whole genome shotgun (WGS) entry which is preliminary data.</text>
</comment>
<evidence type="ECO:0000256" key="1">
    <source>
        <dbReference type="SAM" id="MobiDB-lite"/>
    </source>
</evidence>
<dbReference type="Proteomes" id="UP001266305">
    <property type="component" value="Unassembled WGS sequence"/>
</dbReference>
<feature type="region of interest" description="Disordered" evidence="1">
    <location>
        <begin position="81"/>
        <end position="126"/>
    </location>
</feature>